<evidence type="ECO:0000313" key="1">
    <source>
        <dbReference type="EMBL" id="CAD8143407.1"/>
    </source>
</evidence>
<dbReference type="EMBL" id="CAJJDP010000015">
    <property type="protein sequence ID" value="CAD8143407.1"/>
    <property type="molecule type" value="Genomic_DNA"/>
</dbReference>
<dbReference type="OrthoDB" id="305911at2759"/>
<dbReference type="AlphaFoldDB" id="A0A8S1SW19"/>
<evidence type="ECO:0000313" key="2">
    <source>
        <dbReference type="Proteomes" id="UP000683925"/>
    </source>
</evidence>
<name>A0A8S1SW19_PAROT</name>
<accession>A0A8S1SW19</accession>
<organism evidence="1 2">
    <name type="scientific">Paramecium octaurelia</name>
    <dbReference type="NCBI Taxonomy" id="43137"/>
    <lineage>
        <taxon>Eukaryota</taxon>
        <taxon>Sar</taxon>
        <taxon>Alveolata</taxon>
        <taxon>Ciliophora</taxon>
        <taxon>Intramacronucleata</taxon>
        <taxon>Oligohymenophorea</taxon>
        <taxon>Peniculida</taxon>
        <taxon>Parameciidae</taxon>
        <taxon>Paramecium</taxon>
    </lineage>
</organism>
<reference evidence="1" key="1">
    <citation type="submission" date="2021-01" db="EMBL/GenBank/DDBJ databases">
        <authorList>
            <consortium name="Genoscope - CEA"/>
            <person name="William W."/>
        </authorList>
    </citation>
    <scope>NUCLEOTIDE SEQUENCE</scope>
</reference>
<dbReference type="Proteomes" id="UP000683925">
    <property type="component" value="Unassembled WGS sequence"/>
</dbReference>
<dbReference type="OMA" id="RKQPREC"/>
<comment type="caution">
    <text evidence="1">The sequence shown here is derived from an EMBL/GenBank/DDBJ whole genome shotgun (WGS) entry which is preliminary data.</text>
</comment>
<keyword evidence="2" id="KW-1185">Reference proteome</keyword>
<protein>
    <submittedName>
        <fullName evidence="1">Uncharacterized protein</fullName>
    </submittedName>
</protein>
<proteinExistence type="predicted"/>
<sequence length="150" mass="17766">MDELLKEMDDSNSETSIVDFNLASDDDDDEEINFDKIYPIQIMSDQVEIAPQNEQISSFQGQQNLQLQNTVENYAEEKIPSLPVYHYRYKPKLIKRKQPRECNLQQGYQIIKTFGKYAHHSYKNVQQQKEQVIMRITNYIFNGVEKIRNL</sequence>
<gene>
    <name evidence="1" type="ORF">POCTA_138.1.T0150022</name>
</gene>